<evidence type="ECO:0000256" key="1">
    <source>
        <dbReference type="SAM" id="MobiDB-lite"/>
    </source>
</evidence>
<name>A0A0F9QCL9_9ZZZZ</name>
<gene>
    <name evidence="2" type="ORF">LCGC14_1031200</name>
</gene>
<dbReference type="AlphaFoldDB" id="A0A0F9QCL9"/>
<comment type="caution">
    <text evidence="2">The sequence shown here is derived from an EMBL/GenBank/DDBJ whole genome shotgun (WGS) entry which is preliminary data.</text>
</comment>
<accession>A0A0F9QCL9</accession>
<dbReference type="EMBL" id="LAZR01004188">
    <property type="protein sequence ID" value="KKN10971.1"/>
    <property type="molecule type" value="Genomic_DNA"/>
</dbReference>
<proteinExistence type="predicted"/>
<sequence length="669" mass="79029">MVNLISLEPRLFDVQCPNCKTKRQYSPKKESMTIKTMKFTCSNCHTQHRLKKHIIKEYKKPQKNTKKVRNKSKKSQKRQKKSKKTPKRELLPLPLIDPGFFWFSRWVSFPHYRGLFNWQEEHENLTKDSKYEMTLVPRDHGKSVKYTQKYQYEMWYKGFDVLLLGWTDRRKEIALFVYTFFNLYGLIETDRRTSPFHFRLVNGAKFDCYLITGKEALGMHSLGKEERFSNLTPQDITDLKSAYDPKELMKMADGIFDDKAFEKFIADRNRERKLWISIDDPIDIGFMKERWKEEELELRFSSTLYSINPDKWSFTGTHKFEGDIFDFWIGRFGNKLVLYKKPPILPDGSLLCPEMFTHPDLPSYNEDIKTFYIDPKTKKKISITPKKDLDEIRHHIGPYAWSSDWCQDPHPVTGDVWDHVDFINVLDSPIDLRHDICFITVDRATTRKTEAFVKKADYTGCLIGLRHKKTGFKIVTHDFTDYIDIDELLIILNDFVIEFHARHEHMTLLLIVETQGGGSDFITLVRNSARFIRADGSFVVNKLRELCYIFELHNSTEKIQRLKDRLGAPLKNLLYKFMSTLKKSPVVNQILSYPNCNKFDAIDALANVEFILLEEFPFEYGDKGRTEAMIDLYRQYEEGSLDAHIDQKEGVDYKDLLFNKFKDKRRDVF</sequence>
<reference evidence="2" key="1">
    <citation type="journal article" date="2015" name="Nature">
        <title>Complex archaea that bridge the gap between prokaryotes and eukaryotes.</title>
        <authorList>
            <person name="Spang A."/>
            <person name="Saw J.H."/>
            <person name="Jorgensen S.L."/>
            <person name="Zaremba-Niedzwiedzka K."/>
            <person name="Martijn J."/>
            <person name="Lind A.E."/>
            <person name="van Eijk R."/>
            <person name="Schleper C."/>
            <person name="Guy L."/>
            <person name="Ettema T.J."/>
        </authorList>
    </citation>
    <scope>NUCLEOTIDE SEQUENCE</scope>
</reference>
<protein>
    <submittedName>
        <fullName evidence="2">Uncharacterized protein</fullName>
    </submittedName>
</protein>
<organism evidence="2">
    <name type="scientific">marine sediment metagenome</name>
    <dbReference type="NCBI Taxonomy" id="412755"/>
    <lineage>
        <taxon>unclassified sequences</taxon>
        <taxon>metagenomes</taxon>
        <taxon>ecological metagenomes</taxon>
    </lineage>
</organism>
<feature type="compositionally biased region" description="Basic residues" evidence="1">
    <location>
        <begin position="61"/>
        <end position="86"/>
    </location>
</feature>
<evidence type="ECO:0000313" key="2">
    <source>
        <dbReference type="EMBL" id="KKN10971.1"/>
    </source>
</evidence>
<feature type="region of interest" description="Disordered" evidence="1">
    <location>
        <begin position="55"/>
        <end position="88"/>
    </location>
</feature>